<feature type="binding site" evidence="6">
    <location>
        <position position="265"/>
    </location>
    <ligand>
        <name>Zn(2+)</name>
        <dbReference type="ChEBI" id="CHEBI:29105"/>
    </ligand>
</feature>
<gene>
    <name evidence="9" type="ORF">EJ08DRAFT_690255</name>
</gene>
<organism evidence="9 10">
    <name type="scientific">Tothia fuscella</name>
    <dbReference type="NCBI Taxonomy" id="1048955"/>
    <lineage>
        <taxon>Eukaryota</taxon>
        <taxon>Fungi</taxon>
        <taxon>Dikarya</taxon>
        <taxon>Ascomycota</taxon>
        <taxon>Pezizomycotina</taxon>
        <taxon>Dothideomycetes</taxon>
        <taxon>Pleosporomycetidae</taxon>
        <taxon>Venturiales</taxon>
        <taxon>Cylindrosympodiaceae</taxon>
        <taxon>Tothia</taxon>
    </lineage>
</organism>
<dbReference type="GO" id="GO:0046872">
    <property type="term" value="F:metal ion binding"/>
    <property type="evidence" value="ECO:0007669"/>
    <property type="project" value="UniProtKB-KW"/>
</dbReference>
<comment type="subcellular location">
    <subcellularLocation>
        <location evidence="1">Membrane</location>
        <topology evidence="1">Multi-pass membrane protein</topology>
    </subcellularLocation>
</comment>
<feature type="transmembrane region" description="Helical" evidence="8">
    <location>
        <begin position="131"/>
        <end position="153"/>
    </location>
</feature>
<evidence type="ECO:0000256" key="7">
    <source>
        <dbReference type="SAM" id="MobiDB-lite"/>
    </source>
</evidence>
<comment type="similarity">
    <text evidence="2">Belongs to the ADIPOR family.</text>
</comment>
<evidence type="ECO:0000256" key="3">
    <source>
        <dbReference type="ARBA" id="ARBA00022692"/>
    </source>
</evidence>
<keyword evidence="5 8" id="KW-0472">Membrane</keyword>
<dbReference type="AlphaFoldDB" id="A0A9P4TU17"/>
<evidence type="ECO:0000256" key="2">
    <source>
        <dbReference type="ARBA" id="ARBA00007018"/>
    </source>
</evidence>
<proteinExistence type="inferred from homology"/>
<comment type="caution">
    <text evidence="9">The sequence shown here is derived from an EMBL/GenBank/DDBJ whole genome shotgun (WGS) entry which is preliminary data.</text>
</comment>
<feature type="compositionally biased region" description="Polar residues" evidence="7">
    <location>
        <begin position="1"/>
        <end position="24"/>
    </location>
</feature>
<keyword evidence="6" id="KW-0479">Metal-binding</keyword>
<feature type="region of interest" description="Disordered" evidence="7">
    <location>
        <begin position="1"/>
        <end position="27"/>
    </location>
</feature>
<sequence>MSFRSTPPLESQQTPMTKDSSTPEQIPGWLRDNEYIITGHPMPTFSYKRSFRLWRCLHMETMNIWTHLFGSIGFIGAGVGLCLYASDLPTNRLSNGDFFAFEMSITSSALCFGLSATFHTLRSHSYNIHHFWGRLDIFGICLLALGGGTSANYYAFYCNHKIQRIYWPINAFSALAAAFTLFNTGGGGSKMRTIRGGVFSLLATSAMIPIFHRMGSLGWTDACLQIGAQWLLAEGLLLFVGVGIFVCRFPEKWSPGDFDIWGHSHQLFHIFAVAATACHLRSLVTAFNYRQVHPAC</sequence>
<protein>
    <submittedName>
        <fullName evidence="9">HlyIII-domain-containing protein</fullName>
    </submittedName>
</protein>
<feature type="transmembrane region" description="Helical" evidence="8">
    <location>
        <begin position="98"/>
        <end position="119"/>
    </location>
</feature>
<accession>A0A9P4TU17</accession>
<feature type="transmembrane region" description="Helical" evidence="8">
    <location>
        <begin position="64"/>
        <end position="86"/>
    </location>
</feature>
<evidence type="ECO:0000256" key="4">
    <source>
        <dbReference type="ARBA" id="ARBA00022989"/>
    </source>
</evidence>
<reference evidence="9" key="1">
    <citation type="journal article" date="2020" name="Stud. Mycol.">
        <title>101 Dothideomycetes genomes: a test case for predicting lifestyles and emergence of pathogens.</title>
        <authorList>
            <person name="Haridas S."/>
            <person name="Albert R."/>
            <person name="Binder M."/>
            <person name="Bloem J."/>
            <person name="Labutti K."/>
            <person name="Salamov A."/>
            <person name="Andreopoulos B."/>
            <person name="Baker S."/>
            <person name="Barry K."/>
            <person name="Bills G."/>
            <person name="Bluhm B."/>
            <person name="Cannon C."/>
            <person name="Castanera R."/>
            <person name="Culley D."/>
            <person name="Daum C."/>
            <person name="Ezra D."/>
            <person name="Gonzalez J."/>
            <person name="Henrissat B."/>
            <person name="Kuo A."/>
            <person name="Liang C."/>
            <person name="Lipzen A."/>
            <person name="Lutzoni F."/>
            <person name="Magnuson J."/>
            <person name="Mondo S."/>
            <person name="Nolan M."/>
            <person name="Ohm R."/>
            <person name="Pangilinan J."/>
            <person name="Park H.-J."/>
            <person name="Ramirez L."/>
            <person name="Alfaro M."/>
            <person name="Sun H."/>
            <person name="Tritt A."/>
            <person name="Yoshinaga Y."/>
            <person name="Zwiers L.-H."/>
            <person name="Turgeon B."/>
            <person name="Goodwin S."/>
            <person name="Spatafora J."/>
            <person name="Crous P."/>
            <person name="Grigoriev I."/>
        </authorList>
    </citation>
    <scope>NUCLEOTIDE SEQUENCE</scope>
    <source>
        <strain evidence="9">CBS 130266</strain>
    </source>
</reference>
<keyword evidence="10" id="KW-1185">Reference proteome</keyword>
<dbReference type="OrthoDB" id="529367at2759"/>
<name>A0A9P4TU17_9PEZI</name>
<evidence type="ECO:0000256" key="1">
    <source>
        <dbReference type="ARBA" id="ARBA00004141"/>
    </source>
</evidence>
<dbReference type="PANTHER" id="PTHR20855">
    <property type="entry name" value="ADIPOR/PROGESTIN RECEPTOR-RELATED"/>
    <property type="match status" value="1"/>
</dbReference>
<dbReference type="EMBL" id="MU007102">
    <property type="protein sequence ID" value="KAF2421081.1"/>
    <property type="molecule type" value="Genomic_DNA"/>
</dbReference>
<evidence type="ECO:0000256" key="5">
    <source>
        <dbReference type="ARBA" id="ARBA00023136"/>
    </source>
</evidence>
<dbReference type="InterPro" id="IPR004254">
    <property type="entry name" value="AdipoR/HlyIII-related"/>
</dbReference>
<dbReference type="GO" id="GO:0006882">
    <property type="term" value="P:intracellular zinc ion homeostasis"/>
    <property type="evidence" value="ECO:0007669"/>
    <property type="project" value="TreeGrafter"/>
</dbReference>
<evidence type="ECO:0000313" key="10">
    <source>
        <dbReference type="Proteomes" id="UP000800235"/>
    </source>
</evidence>
<feature type="transmembrane region" description="Helical" evidence="8">
    <location>
        <begin position="226"/>
        <end position="247"/>
    </location>
</feature>
<feature type="binding site" evidence="6">
    <location>
        <position position="269"/>
    </location>
    <ligand>
        <name>Zn(2+)</name>
        <dbReference type="ChEBI" id="CHEBI:29105"/>
    </ligand>
</feature>
<dbReference type="GO" id="GO:0038023">
    <property type="term" value="F:signaling receptor activity"/>
    <property type="evidence" value="ECO:0007669"/>
    <property type="project" value="TreeGrafter"/>
</dbReference>
<dbReference type="Pfam" id="PF03006">
    <property type="entry name" value="HlyIII"/>
    <property type="match status" value="1"/>
</dbReference>
<evidence type="ECO:0000313" key="9">
    <source>
        <dbReference type="EMBL" id="KAF2421081.1"/>
    </source>
</evidence>
<evidence type="ECO:0000256" key="8">
    <source>
        <dbReference type="SAM" id="Phobius"/>
    </source>
</evidence>
<feature type="transmembrane region" description="Helical" evidence="8">
    <location>
        <begin position="194"/>
        <end position="214"/>
    </location>
</feature>
<feature type="transmembrane region" description="Helical" evidence="8">
    <location>
        <begin position="165"/>
        <end position="182"/>
    </location>
</feature>
<feature type="binding site" evidence="6">
    <location>
        <position position="119"/>
    </location>
    <ligand>
        <name>Zn(2+)</name>
        <dbReference type="ChEBI" id="CHEBI:29105"/>
    </ligand>
</feature>
<dbReference type="GO" id="GO:0016020">
    <property type="term" value="C:membrane"/>
    <property type="evidence" value="ECO:0007669"/>
    <property type="project" value="UniProtKB-SubCell"/>
</dbReference>
<evidence type="ECO:0000256" key="6">
    <source>
        <dbReference type="PIRSR" id="PIRSR604254-1"/>
    </source>
</evidence>
<keyword evidence="6" id="KW-0862">Zinc</keyword>
<keyword evidence="4 8" id="KW-1133">Transmembrane helix</keyword>
<keyword evidence="3 8" id="KW-0812">Transmembrane</keyword>
<dbReference type="Proteomes" id="UP000800235">
    <property type="component" value="Unassembled WGS sequence"/>
</dbReference>
<dbReference type="PANTHER" id="PTHR20855:SF52">
    <property type="entry name" value="ADIPONECTIN RECEPTOR PROTEIN"/>
    <property type="match status" value="1"/>
</dbReference>